<gene>
    <name evidence="2" type="ORF">RRG08_041615</name>
</gene>
<protein>
    <submittedName>
        <fullName evidence="2">Uncharacterized protein</fullName>
    </submittedName>
</protein>
<comment type="caution">
    <text evidence="2">The sequence shown here is derived from an EMBL/GenBank/DDBJ whole genome shotgun (WGS) entry which is preliminary data.</text>
</comment>
<proteinExistence type="predicted"/>
<accession>A0AAE0Z585</accession>
<evidence type="ECO:0000313" key="2">
    <source>
        <dbReference type="EMBL" id="KAK3762999.1"/>
    </source>
</evidence>
<dbReference type="AlphaFoldDB" id="A0AAE0Z585"/>
<dbReference type="Proteomes" id="UP001283361">
    <property type="component" value="Unassembled WGS sequence"/>
</dbReference>
<reference evidence="2" key="1">
    <citation type="journal article" date="2023" name="G3 (Bethesda)">
        <title>A reference genome for the long-term kleptoplast-retaining sea slug Elysia crispata morphotype clarki.</title>
        <authorList>
            <person name="Eastman K.E."/>
            <person name="Pendleton A.L."/>
            <person name="Shaikh M.A."/>
            <person name="Suttiyut T."/>
            <person name="Ogas R."/>
            <person name="Tomko P."/>
            <person name="Gavelis G."/>
            <person name="Widhalm J.R."/>
            <person name="Wisecaver J.H."/>
        </authorList>
    </citation>
    <scope>NUCLEOTIDE SEQUENCE</scope>
    <source>
        <strain evidence="2">ECLA1</strain>
    </source>
</reference>
<evidence type="ECO:0000256" key="1">
    <source>
        <dbReference type="SAM" id="MobiDB-lite"/>
    </source>
</evidence>
<organism evidence="2 3">
    <name type="scientific">Elysia crispata</name>
    <name type="common">lettuce slug</name>
    <dbReference type="NCBI Taxonomy" id="231223"/>
    <lineage>
        <taxon>Eukaryota</taxon>
        <taxon>Metazoa</taxon>
        <taxon>Spiralia</taxon>
        <taxon>Lophotrochozoa</taxon>
        <taxon>Mollusca</taxon>
        <taxon>Gastropoda</taxon>
        <taxon>Heterobranchia</taxon>
        <taxon>Euthyneura</taxon>
        <taxon>Panpulmonata</taxon>
        <taxon>Sacoglossa</taxon>
        <taxon>Placobranchoidea</taxon>
        <taxon>Plakobranchidae</taxon>
        <taxon>Elysia</taxon>
    </lineage>
</organism>
<feature type="region of interest" description="Disordered" evidence="1">
    <location>
        <begin position="189"/>
        <end position="208"/>
    </location>
</feature>
<evidence type="ECO:0000313" key="3">
    <source>
        <dbReference type="Proteomes" id="UP001283361"/>
    </source>
</evidence>
<dbReference type="EMBL" id="JAWDGP010004619">
    <property type="protein sequence ID" value="KAK3762999.1"/>
    <property type="molecule type" value="Genomic_DNA"/>
</dbReference>
<keyword evidence="3" id="KW-1185">Reference proteome</keyword>
<name>A0AAE0Z585_9GAST</name>
<sequence>MVSTNQEQPLTILQLHRLLPFTLLYGRAPTLPLDVLIGNQSVSSDLCSDPDSYLQRHLDFLSHLRHTVAVRLKQTSERDQDVVVHTVVEKGDLVLRYHPLGRNKVQDNFQQEPYHVLAVPQDKPSPFVISRNNEPPRCVSAGEIRKFHPSNPEVIQNRRWCVVLPRSPATPQPVILPHEQTFETVEEAPLVGTQGRPSQLPVRRQPKRNFRPPSCYECQKNSNIQSWHICS</sequence>